<sequence length="337" mass="37816">MDQRLLSPQVLIFPFPVQGHVNSMLKLAELLSLAGLHVTFLNSDYNHRRLLNYTNIQARFARYPHFRFETISDGLPADHPRSSDRMTELFDSIEAVNKPLFREMLISGRLSSDTRSPVTCVIADGILSFAIDAANEIGVMSIAFRTVSACSLWTYFCFPKLVEAGELPFKGNEEMDQMVTSVAGMEGFLRRRDLPSSCRVNDLSDPTFQLLLTETVKTSRAHALILNTFEELDAPRGVLASDIVRTHAMCCVDWCVLLSSKMLSFWCGFNLERGRLWVGTHPASVIGKLLACEKYVPHVMHGLLCAPHSRRLHLVLPSLYQRISRTAVMGVVVAPLY</sequence>
<comment type="similarity">
    <text evidence="1">Belongs to the UDP-glycosyltransferase family.</text>
</comment>
<comment type="caution">
    <text evidence="5">The sequence shown here is derived from an EMBL/GenBank/DDBJ whole genome shotgun (WGS) entry which is preliminary data.</text>
</comment>
<dbReference type="PANTHER" id="PTHR11926:SF1392">
    <property type="entry name" value="GLYCOSYLTRANSFERASE"/>
    <property type="match status" value="1"/>
</dbReference>
<protein>
    <recommendedName>
        <fullName evidence="4">Glycosyltransferase N-terminal domain-containing protein</fullName>
    </recommendedName>
</protein>
<dbReference type="GO" id="GO:0080044">
    <property type="term" value="F:quercetin 7-O-glucosyltransferase activity"/>
    <property type="evidence" value="ECO:0007669"/>
    <property type="project" value="TreeGrafter"/>
</dbReference>
<gene>
    <name evidence="5" type="ORF">L1049_011842</name>
</gene>
<keyword evidence="6" id="KW-1185">Reference proteome</keyword>
<dbReference type="SUPFAM" id="SSF53756">
    <property type="entry name" value="UDP-Glycosyltransferase/glycogen phosphorylase"/>
    <property type="match status" value="1"/>
</dbReference>
<evidence type="ECO:0000259" key="4">
    <source>
        <dbReference type="Pfam" id="PF26168"/>
    </source>
</evidence>
<evidence type="ECO:0000313" key="6">
    <source>
        <dbReference type="Proteomes" id="UP001415857"/>
    </source>
</evidence>
<dbReference type="GO" id="GO:0080043">
    <property type="term" value="F:quercetin 3-O-glucosyltransferase activity"/>
    <property type="evidence" value="ECO:0007669"/>
    <property type="project" value="TreeGrafter"/>
</dbReference>
<dbReference type="FunFam" id="3.40.50.2000:FF:000065">
    <property type="entry name" value="Glycosyltransferase"/>
    <property type="match status" value="1"/>
</dbReference>
<dbReference type="InterPro" id="IPR058980">
    <property type="entry name" value="Glyco_transf_N"/>
</dbReference>
<dbReference type="AlphaFoldDB" id="A0AAP0RS02"/>
<dbReference type="Proteomes" id="UP001415857">
    <property type="component" value="Unassembled WGS sequence"/>
</dbReference>
<dbReference type="Gene3D" id="3.40.50.2000">
    <property type="entry name" value="Glycogen Phosphorylase B"/>
    <property type="match status" value="1"/>
</dbReference>
<evidence type="ECO:0000256" key="2">
    <source>
        <dbReference type="ARBA" id="ARBA00022676"/>
    </source>
</evidence>
<dbReference type="PANTHER" id="PTHR11926">
    <property type="entry name" value="GLUCOSYL/GLUCURONOSYL TRANSFERASES"/>
    <property type="match status" value="1"/>
</dbReference>
<feature type="domain" description="Glycosyltransferase N-terminal" evidence="4">
    <location>
        <begin position="10"/>
        <end position="150"/>
    </location>
</feature>
<keyword evidence="3" id="KW-0808">Transferase</keyword>
<keyword evidence="2" id="KW-0328">Glycosyltransferase</keyword>
<dbReference type="EMBL" id="JBBPBK010000006">
    <property type="protein sequence ID" value="KAK9283593.1"/>
    <property type="molecule type" value="Genomic_DNA"/>
</dbReference>
<proteinExistence type="inferred from homology"/>
<dbReference type="Pfam" id="PF26168">
    <property type="entry name" value="Glyco_transf_N"/>
    <property type="match status" value="1"/>
</dbReference>
<name>A0AAP0RS02_LIQFO</name>
<evidence type="ECO:0000256" key="1">
    <source>
        <dbReference type="ARBA" id="ARBA00009995"/>
    </source>
</evidence>
<organism evidence="5 6">
    <name type="scientific">Liquidambar formosana</name>
    <name type="common">Formosan gum</name>
    <dbReference type="NCBI Taxonomy" id="63359"/>
    <lineage>
        <taxon>Eukaryota</taxon>
        <taxon>Viridiplantae</taxon>
        <taxon>Streptophyta</taxon>
        <taxon>Embryophyta</taxon>
        <taxon>Tracheophyta</taxon>
        <taxon>Spermatophyta</taxon>
        <taxon>Magnoliopsida</taxon>
        <taxon>eudicotyledons</taxon>
        <taxon>Gunneridae</taxon>
        <taxon>Pentapetalae</taxon>
        <taxon>Saxifragales</taxon>
        <taxon>Altingiaceae</taxon>
        <taxon>Liquidambar</taxon>
    </lineage>
</organism>
<evidence type="ECO:0000256" key="3">
    <source>
        <dbReference type="ARBA" id="ARBA00022679"/>
    </source>
</evidence>
<reference evidence="5 6" key="1">
    <citation type="journal article" date="2024" name="Plant J.">
        <title>Genome sequences and population genomics reveal climatic adaptation and genomic divergence between two closely related sweetgum species.</title>
        <authorList>
            <person name="Xu W.Q."/>
            <person name="Ren C.Q."/>
            <person name="Zhang X.Y."/>
            <person name="Comes H.P."/>
            <person name="Liu X.H."/>
            <person name="Li Y.G."/>
            <person name="Kettle C.J."/>
            <person name="Jalonen R."/>
            <person name="Gaisberger H."/>
            <person name="Ma Y.Z."/>
            <person name="Qiu Y.X."/>
        </authorList>
    </citation>
    <scope>NUCLEOTIDE SEQUENCE [LARGE SCALE GENOMIC DNA]</scope>
    <source>
        <strain evidence="5">Hangzhou</strain>
    </source>
</reference>
<evidence type="ECO:0000313" key="5">
    <source>
        <dbReference type="EMBL" id="KAK9283593.1"/>
    </source>
</evidence>
<accession>A0AAP0RS02</accession>